<keyword evidence="2" id="KW-0645">Protease</keyword>
<dbReference type="PANTHER" id="PTHR12606:SF150">
    <property type="entry name" value="UBIQUITIN-LIKE PROTEASE FAMILY PROFILE DOMAIN-CONTAINING PROTEIN"/>
    <property type="match status" value="1"/>
</dbReference>
<dbReference type="Gene3D" id="3.40.395.10">
    <property type="entry name" value="Adenoviral Proteinase, Chain A"/>
    <property type="match status" value="1"/>
</dbReference>
<evidence type="ECO:0000313" key="8">
    <source>
        <dbReference type="Proteomes" id="UP001341281"/>
    </source>
</evidence>
<keyword evidence="8" id="KW-1185">Reference proteome</keyword>
<dbReference type="GO" id="GO:0016926">
    <property type="term" value="P:protein desumoylation"/>
    <property type="evidence" value="ECO:0007669"/>
    <property type="project" value="TreeGrafter"/>
</dbReference>
<accession>A0AAQ3SQF8</accession>
<evidence type="ECO:0000313" key="7">
    <source>
        <dbReference type="EMBL" id="WVZ58580.1"/>
    </source>
</evidence>
<protein>
    <recommendedName>
        <fullName evidence="6">Ubiquitin-like protease family profile domain-containing protein</fullName>
    </recommendedName>
</protein>
<dbReference type="InterPro" id="IPR003653">
    <property type="entry name" value="Peptidase_C48_C"/>
</dbReference>
<keyword evidence="4" id="KW-0788">Thiol protease</keyword>
<name>A0AAQ3SQF8_PASNO</name>
<feature type="region of interest" description="Disordered" evidence="5">
    <location>
        <begin position="201"/>
        <end position="222"/>
    </location>
</feature>
<proteinExistence type="inferred from homology"/>
<evidence type="ECO:0000256" key="1">
    <source>
        <dbReference type="ARBA" id="ARBA00005234"/>
    </source>
</evidence>
<reference evidence="7 8" key="1">
    <citation type="submission" date="2024-02" db="EMBL/GenBank/DDBJ databases">
        <title>High-quality chromosome-scale genome assembly of Pensacola bahiagrass (Paspalum notatum Flugge var. saurae).</title>
        <authorList>
            <person name="Vega J.M."/>
            <person name="Podio M."/>
            <person name="Orjuela J."/>
            <person name="Siena L.A."/>
            <person name="Pessino S.C."/>
            <person name="Combes M.C."/>
            <person name="Mariac C."/>
            <person name="Albertini E."/>
            <person name="Pupilli F."/>
            <person name="Ortiz J.P.A."/>
            <person name="Leblanc O."/>
        </authorList>
    </citation>
    <scope>NUCLEOTIDE SEQUENCE [LARGE SCALE GENOMIC DNA]</scope>
    <source>
        <strain evidence="7">R1</strain>
        <tissue evidence="7">Leaf</tissue>
    </source>
</reference>
<dbReference type="Pfam" id="PF02902">
    <property type="entry name" value="Peptidase_C48"/>
    <property type="match status" value="1"/>
</dbReference>
<organism evidence="7 8">
    <name type="scientific">Paspalum notatum var. saurae</name>
    <dbReference type="NCBI Taxonomy" id="547442"/>
    <lineage>
        <taxon>Eukaryota</taxon>
        <taxon>Viridiplantae</taxon>
        <taxon>Streptophyta</taxon>
        <taxon>Embryophyta</taxon>
        <taxon>Tracheophyta</taxon>
        <taxon>Spermatophyta</taxon>
        <taxon>Magnoliopsida</taxon>
        <taxon>Liliopsida</taxon>
        <taxon>Poales</taxon>
        <taxon>Poaceae</taxon>
        <taxon>PACMAD clade</taxon>
        <taxon>Panicoideae</taxon>
        <taxon>Andropogonodae</taxon>
        <taxon>Paspaleae</taxon>
        <taxon>Paspalinae</taxon>
        <taxon>Paspalum</taxon>
    </lineage>
</organism>
<dbReference type="AlphaFoldDB" id="A0AAQ3SQF8"/>
<dbReference type="GO" id="GO:0005634">
    <property type="term" value="C:nucleus"/>
    <property type="evidence" value="ECO:0007669"/>
    <property type="project" value="TreeGrafter"/>
</dbReference>
<keyword evidence="3" id="KW-0378">Hydrolase</keyword>
<evidence type="ECO:0000259" key="6">
    <source>
        <dbReference type="PROSITE" id="PS50600"/>
    </source>
</evidence>
<gene>
    <name evidence="7" type="ORF">U9M48_008839</name>
</gene>
<sequence length="222" mass="25358">MVLSAYIHLIGAQEHLLHKDGGKVFLENTYNSSIVKRDGLLDVNLISTNNVAIDERVVNCLDHDMVFFPINIERKHWYLGVVNARECEIHVLDSYGDAFAACNDLAVPIIGLQRQIDIMAKKKELKNQRWRDLRVSEWLVVKKITTPVQKDGSSCGLFMINYMEYWTGTLLSDNVTQNDMENFRLKLIAILWDSELNTMKACPDSEPNDNKGEESSGFYPMS</sequence>
<dbReference type="PANTHER" id="PTHR12606">
    <property type="entry name" value="SENTRIN/SUMO-SPECIFIC PROTEASE"/>
    <property type="match status" value="1"/>
</dbReference>
<feature type="domain" description="Ubiquitin-like protease family profile" evidence="6">
    <location>
        <begin position="1"/>
        <end position="166"/>
    </location>
</feature>
<dbReference type="InterPro" id="IPR038765">
    <property type="entry name" value="Papain-like_cys_pep_sf"/>
</dbReference>
<dbReference type="GO" id="GO:0016929">
    <property type="term" value="F:deSUMOylase activity"/>
    <property type="evidence" value="ECO:0007669"/>
    <property type="project" value="TreeGrafter"/>
</dbReference>
<dbReference type="GO" id="GO:0006508">
    <property type="term" value="P:proteolysis"/>
    <property type="evidence" value="ECO:0007669"/>
    <property type="project" value="UniProtKB-KW"/>
</dbReference>
<evidence type="ECO:0000256" key="4">
    <source>
        <dbReference type="ARBA" id="ARBA00022807"/>
    </source>
</evidence>
<dbReference type="SUPFAM" id="SSF54001">
    <property type="entry name" value="Cysteine proteinases"/>
    <property type="match status" value="1"/>
</dbReference>
<evidence type="ECO:0000256" key="3">
    <source>
        <dbReference type="ARBA" id="ARBA00022801"/>
    </source>
</evidence>
<evidence type="ECO:0000256" key="5">
    <source>
        <dbReference type="SAM" id="MobiDB-lite"/>
    </source>
</evidence>
<dbReference type="Proteomes" id="UP001341281">
    <property type="component" value="Chromosome 02"/>
</dbReference>
<comment type="similarity">
    <text evidence="1">Belongs to the peptidase C48 family.</text>
</comment>
<dbReference type="PROSITE" id="PS50600">
    <property type="entry name" value="ULP_PROTEASE"/>
    <property type="match status" value="1"/>
</dbReference>
<evidence type="ECO:0000256" key="2">
    <source>
        <dbReference type="ARBA" id="ARBA00022670"/>
    </source>
</evidence>
<dbReference type="EMBL" id="CP144746">
    <property type="protein sequence ID" value="WVZ58580.1"/>
    <property type="molecule type" value="Genomic_DNA"/>
</dbReference>